<evidence type="ECO:0000313" key="2">
    <source>
        <dbReference type="Proteomes" id="UP001057402"/>
    </source>
</evidence>
<organism evidence="1 2">
    <name type="scientific">Melastoma candidum</name>
    <dbReference type="NCBI Taxonomy" id="119954"/>
    <lineage>
        <taxon>Eukaryota</taxon>
        <taxon>Viridiplantae</taxon>
        <taxon>Streptophyta</taxon>
        <taxon>Embryophyta</taxon>
        <taxon>Tracheophyta</taxon>
        <taxon>Spermatophyta</taxon>
        <taxon>Magnoliopsida</taxon>
        <taxon>eudicotyledons</taxon>
        <taxon>Gunneridae</taxon>
        <taxon>Pentapetalae</taxon>
        <taxon>rosids</taxon>
        <taxon>malvids</taxon>
        <taxon>Myrtales</taxon>
        <taxon>Melastomataceae</taxon>
        <taxon>Melastomatoideae</taxon>
        <taxon>Melastomateae</taxon>
        <taxon>Melastoma</taxon>
    </lineage>
</organism>
<dbReference type="EMBL" id="CM042882">
    <property type="protein sequence ID" value="KAI4381971.1"/>
    <property type="molecule type" value="Genomic_DNA"/>
</dbReference>
<comment type="caution">
    <text evidence="1">The sequence shown here is derived from an EMBL/GenBank/DDBJ whole genome shotgun (WGS) entry which is preliminary data.</text>
</comment>
<reference evidence="2" key="1">
    <citation type="journal article" date="2023" name="Front. Plant Sci.">
        <title>Chromosomal-level genome assembly of Melastoma candidum provides insights into trichome evolution.</title>
        <authorList>
            <person name="Zhong Y."/>
            <person name="Wu W."/>
            <person name="Sun C."/>
            <person name="Zou P."/>
            <person name="Liu Y."/>
            <person name="Dai S."/>
            <person name="Zhou R."/>
        </authorList>
    </citation>
    <scope>NUCLEOTIDE SEQUENCE [LARGE SCALE GENOMIC DNA]</scope>
</reference>
<name>A0ACB9RUS3_9MYRT</name>
<sequence length="124" mass="14267">MSLPSPAEMEERLQEKAREWMKFNTKRYGNERKSGVVDAPKEDMPPEHVQKIISCGFEVRILPKIRMTLGAFGNTRKSTAFTKIFNKWNTALIGLMTYFHEPTVHTQELLDLLDWSAIPEGLSL</sequence>
<keyword evidence="2" id="KW-1185">Reference proteome</keyword>
<dbReference type="Proteomes" id="UP001057402">
    <property type="component" value="Chromosome 3"/>
</dbReference>
<proteinExistence type="predicted"/>
<accession>A0ACB9RUS3</accession>
<protein>
    <submittedName>
        <fullName evidence="1">Uncharacterized protein</fullName>
    </submittedName>
</protein>
<evidence type="ECO:0000313" key="1">
    <source>
        <dbReference type="EMBL" id="KAI4381971.1"/>
    </source>
</evidence>
<gene>
    <name evidence="1" type="ORF">MLD38_007986</name>
</gene>